<gene>
    <name evidence="1" type="ORF">DWV00_26580</name>
</gene>
<dbReference type="OrthoDB" id="573560at2"/>
<dbReference type="Proteomes" id="UP000256838">
    <property type="component" value="Unassembled WGS sequence"/>
</dbReference>
<evidence type="ECO:0000313" key="2">
    <source>
        <dbReference type="Proteomes" id="UP000256838"/>
    </source>
</evidence>
<dbReference type="Gene3D" id="3.30.70.1060">
    <property type="entry name" value="Dimeric alpha+beta barrel"/>
    <property type="match status" value="1"/>
</dbReference>
<dbReference type="AlphaFoldDB" id="A0A3D8JSX4"/>
<dbReference type="EMBL" id="QRGA01000017">
    <property type="protein sequence ID" value="RDU95825.1"/>
    <property type="molecule type" value="Genomic_DNA"/>
</dbReference>
<sequence>MKLLCLDIPQPGATAELYRPHLLDETRHGWKLYKSGFVRDIYFRQDRPGVAIVAECDSVDAARTVLSEFPLAKAGLIGWEIIPLGSFVGWETLFAPDHV</sequence>
<comment type="caution">
    <text evidence="1">The sequence shown here is derived from an EMBL/GenBank/DDBJ whole genome shotgun (WGS) entry which is preliminary data.</text>
</comment>
<dbReference type="RefSeq" id="WP_115536601.1">
    <property type="nucleotide sequence ID" value="NZ_QRGA01000017.1"/>
</dbReference>
<accession>A0A3D8JSX4</accession>
<evidence type="ECO:0000313" key="1">
    <source>
        <dbReference type="EMBL" id="RDU95825.1"/>
    </source>
</evidence>
<reference evidence="1 2" key="1">
    <citation type="submission" date="2018-08" db="EMBL/GenBank/DDBJ databases">
        <title>Paraburkholderia sp. DHOM06 isolated from forest soil.</title>
        <authorList>
            <person name="Gao Z.-H."/>
            <person name="Qiu L.-H."/>
        </authorList>
    </citation>
    <scope>NUCLEOTIDE SEQUENCE [LARGE SCALE GENOMIC DNA]</scope>
    <source>
        <strain evidence="1 2">DHOM06</strain>
    </source>
</reference>
<organism evidence="1 2">
    <name type="scientific">Trinickia dinghuensis</name>
    <dbReference type="NCBI Taxonomy" id="2291023"/>
    <lineage>
        <taxon>Bacteria</taxon>
        <taxon>Pseudomonadati</taxon>
        <taxon>Pseudomonadota</taxon>
        <taxon>Betaproteobacteria</taxon>
        <taxon>Burkholderiales</taxon>
        <taxon>Burkholderiaceae</taxon>
        <taxon>Trinickia</taxon>
    </lineage>
</organism>
<proteinExistence type="predicted"/>
<name>A0A3D8JSX4_9BURK</name>
<protein>
    <submittedName>
        <fullName evidence="1">Superoxide dismutase</fullName>
    </submittedName>
</protein>
<keyword evidence="2" id="KW-1185">Reference proteome</keyword>